<evidence type="ECO:0000256" key="1">
    <source>
        <dbReference type="SAM" id="SignalP"/>
    </source>
</evidence>
<organism evidence="2 3">
    <name type="scientific">Papilio xuthus</name>
    <name type="common">Asian swallowtail butterfly</name>
    <dbReference type="NCBI Taxonomy" id="66420"/>
    <lineage>
        <taxon>Eukaryota</taxon>
        <taxon>Metazoa</taxon>
        <taxon>Ecdysozoa</taxon>
        <taxon>Arthropoda</taxon>
        <taxon>Hexapoda</taxon>
        <taxon>Insecta</taxon>
        <taxon>Pterygota</taxon>
        <taxon>Neoptera</taxon>
        <taxon>Endopterygota</taxon>
        <taxon>Lepidoptera</taxon>
        <taxon>Glossata</taxon>
        <taxon>Ditrysia</taxon>
        <taxon>Papilionoidea</taxon>
        <taxon>Papilionidae</taxon>
        <taxon>Papilioninae</taxon>
        <taxon>Papilio</taxon>
    </lineage>
</organism>
<keyword evidence="3" id="KW-1185">Reference proteome</keyword>
<evidence type="ECO:0000313" key="3">
    <source>
        <dbReference type="Proteomes" id="UP000053268"/>
    </source>
</evidence>
<dbReference type="EMBL" id="KQ459603">
    <property type="protein sequence ID" value="KPI93147.1"/>
    <property type="molecule type" value="Genomic_DNA"/>
</dbReference>
<reference evidence="2 3" key="1">
    <citation type="journal article" date="2015" name="Nat. Commun.">
        <title>Outbred genome sequencing and CRISPR/Cas9 gene editing in butterflies.</title>
        <authorList>
            <person name="Li X."/>
            <person name="Fan D."/>
            <person name="Zhang W."/>
            <person name="Liu G."/>
            <person name="Zhang L."/>
            <person name="Zhao L."/>
            <person name="Fang X."/>
            <person name="Chen L."/>
            <person name="Dong Y."/>
            <person name="Chen Y."/>
            <person name="Ding Y."/>
            <person name="Zhao R."/>
            <person name="Feng M."/>
            <person name="Zhu Y."/>
            <person name="Feng Y."/>
            <person name="Jiang X."/>
            <person name="Zhu D."/>
            <person name="Xiang H."/>
            <person name="Feng X."/>
            <person name="Li S."/>
            <person name="Wang J."/>
            <person name="Zhang G."/>
            <person name="Kronforst M.R."/>
            <person name="Wang W."/>
        </authorList>
    </citation>
    <scope>NUCLEOTIDE SEQUENCE [LARGE SCALE GENOMIC DNA]</scope>
    <source>
        <strain evidence="2">Ya'a_city_454_Px</strain>
        <tissue evidence="2">Whole body</tissue>
    </source>
</reference>
<accession>A0A194PIK3</accession>
<dbReference type="Proteomes" id="UP000053268">
    <property type="component" value="Unassembled WGS sequence"/>
</dbReference>
<dbReference type="AlphaFoldDB" id="A0A194PIK3"/>
<feature type="signal peptide" evidence="1">
    <location>
        <begin position="1"/>
        <end position="22"/>
    </location>
</feature>
<protein>
    <submittedName>
        <fullName evidence="2">Uncharacterized protein</fullName>
    </submittedName>
</protein>
<proteinExistence type="predicted"/>
<evidence type="ECO:0000313" key="2">
    <source>
        <dbReference type="EMBL" id="KPI93147.1"/>
    </source>
</evidence>
<feature type="chain" id="PRO_5008263276" evidence="1">
    <location>
        <begin position="23"/>
        <end position="230"/>
    </location>
</feature>
<gene>
    <name evidence="2" type="ORF">RR46_14368</name>
</gene>
<sequence>MKVFSAVMCTVLMFFILDTVKGDVVSFFTAIPTEIGNAFSNAWDRISETIRRPVRIKRLGRGGRRKTTSKVTPLETTTTPEIRVTRAYFLSSRNPNFLNHAIPVIPKPSWHSLFHRMGFPEDFINSKENVEVAGCGSKQCNTYGGVVHKTKVGSDGYDSAIYRIFKTDGRWGRKVQEWRQRTGRRSVGRPPVRWTDDPVTVAGVHWMRVAQQQCSAVDELELNMMMMIKN</sequence>
<keyword evidence="1" id="KW-0732">Signal</keyword>
<name>A0A194PIK3_PAPXU</name>